<accession>A0ABY8L0F0</accession>
<gene>
    <name evidence="1" type="ORF">P8625_08275</name>
</gene>
<evidence type="ECO:0000313" key="2">
    <source>
        <dbReference type="Proteomes" id="UP001232001"/>
    </source>
</evidence>
<sequence>MKKLILYFFVVFSYVSCDESKTELFNRGVKELSKNNSIDLNLIDNVVLIPNEGCGGCITSATLFFAKNFDKYESNTIIIFTNVKDIKQLKVTLGKEFLERKNVLVDTEEFFVDSKISSIYPQILKLNNSKVVESEIFDINNFKMM</sequence>
<dbReference type="EMBL" id="CP122539">
    <property type="protein sequence ID" value="WGH74117.1"/>
    <property type="molecule type" value="Genomic_DNA"/>
</dbReference>
<reference evidence="1 2" key="1">
    <citation type="submission" date="2023-04" db="EMBL/GenBank/DDBJ databases">
        <title>Tenacibaculum tangerinum sp. nov., isolated from sea tidal flat of South Korea.</title>
        <authorList>
            <person name="Lee S.H."/>
            <person name="Kim J.-J."/>
        </authorList>
    </citation>
    <scope>NUCLEOTIDE SEQUENCE [LARGE SCALE GENOMIC DNA]</scope>
    <source>
        <strain evidence="1 2">GRR-S3-23</strain>
    </source>
</reference>
<keyword evidence="2" id="KW-1185">Reference proteome</keyword>
<dbReference type="Proteomes" id="UP001232001">
    <property type="component" value="Chromosome"/>
</dbReference>
<proteinExistence type="predicted"/>
<organism evidence="1 2">
    <name type="scientific">Tenacibaculum tangerinum</name>
    <dbReference type="NCBI Taxonomy" id="3038772"/>
    <lineage>
        <taxon>Bacteria</taxon>
        <taxon>Pseudomonadati</taxon>
        <taxon>Bacteroidota</taxon>
        <taxon>Flavobacteriia</taxon>
        <taxon>Flavobacteriales</taxon>
        <taxon>Flavobacteriaceae</taxon>
        <taxon>Tenacibaculum</taxon>
    </lineage>
</organism>
<evidence type="ECO:0000313" key="1">
    <source>
        <dbReference type="EMBL" id="WGH74117.1"/>
    </source>
</evidence>
<name>A0ABY8L0F0_9FLAO</name>
<dbReference type="RefSeq" id="WP_279649998.1">
    <property type="nucleotide sequence ID" value="NZ_CP122539.1"/>
</dbReference>
<protein>
    <recommendedName>
        <fullName evidence="3">Lipoprotein</fullName>
    </recommendedName>
</protein>
<evidence type="ECO:0008006" key="3">
    <source>
        <dbReference type="Google" id="ProtNLM"/>
    </source>
</evidence>